<dbReference type="OrthoDB" id="3792446at2759"/>
<dbReference type="EMBL" id="CP069027">
    <property type="protein sequence ID" value="QRC95521.1"/>
    <property type="molecule type" value="Genomic_DNA"/>
</dbReference>
<dbReference type="KEGG" id="pno:SNOG_03205"/>
<sequence length="196" mass="22543">MHFFSLPRELRDIIYFYVLPDHVTLVGEGWDRDIGLILASRQLRVETLEAFYLRLPRATIVVPPAACDLFPSSLQYAPFRERTERVVIQRQVQKPDTPDFVLHTMGRDGATLHCSKVFEHMPALREITYEIAWKSAASPSILLPSLKRRMLDEIRRVTVGEDKLAGWEIECQVKDATRWKIGWSGVVKLRKLPSSG</sequence>
<proteinExistence type="predicted"/>
<keyword evidence="2" id="KW-1185">Reference proteome</keyword>
<evidence type="ECO:0000313" key="2">
    <source>
        <dbReference type="Proteomes" id="UP000663193"/>
    </source>
</evidence>
<name>A0A7U2I0P0_PHANO</name>
<gene>
    <name evidence="1" type="ORF">JI435_032050</name>
</gene>
<accession>A0A7U2I0P0</accession>
<evidence type="ECO:0000313" key="1">
    <source>
        <dbReference type="EMBL" id="QRC95521.1"/>
    </source>
</evidence>
<organism evidence="1 2">
    <name type="scientific">Phaeosphaeria nodorum (strain SN15 / ATCC MYA-4574 / FGSC 10173)</name>
    <name type="common">Glume blotch fungus</name>
    <name type="synonym">Parastagonospora nodorum</name>
    <dbReference type="NCBI Taxonomy" id="321614"/>
    <lineage>
        <taxon>Eukaryota</taxon>
        <taxon>Fungi</taxon>
        <taxon>Dikarya</taxon>
        <taxon>Ascomycota</taxon>
        <taxon>Pezizomycotina</taxon>
        <taxon>Dothideomycetes</taxon>
        <taxon>Pleosporomycetidae</taxon>
        <taxon>Pleosporales</taxon>
        <taxon>Pleosporineae</taxon>
        <taxon>Phaeosphaeriaceae</taxon>
        <taxon>Parastagonospora</taxon>
    </lineage>
</organism>
<reference evidence="2" key="1">
    <citation type="journal article" date="2021" name="BMC Genomics">
        <title>Chromosome-level genome assembly and manually-curated proteome of model necrotroph Parastagonospora nodorum Sn15 reveals a genome-wide trove of candidate effector homologs, and redundancy of virulence-related functions within an accessory chromosome.</title>
        <authorList>
            <person name="Bertazzoni S."/>
            <person name="Jones D.A.B."/>
            <person name="Phan H.T."/>
            <person name="Tan K.-C."/>
            <person name="Hane J.K."/>
        </authorList>
    </citation>
    <scope>NUCLEOTIDE SEQUENCE [LARGE SCALE GENOMIC DNA]</scope>
    <source>
        <strain evidence="2">SN15 / ATCC MYA-4574 / FGSC 10173)</strain>
    </source>
</reference>
<dbReference type="VEuPathDB" id="FungiDB:JI435_032050"/>
<dbReference type="AlphaFoldDB" id="A0A7U2I0P0"/>
<protein>
    <recommendedName>
        <fullName evidence="3">F-box domain-containing protein</fullName>
    </recommendedName>
</protein>
<evidence type="ECO:0008006" key="3">
    <source>
        <dbReference type="Google" id="ProtNLM"/>
    </source>
</evidence>
<dbReference type="RefSeq" id="XP_001793783.1">
    <property type="nucleotide sequence ID" value="XM_001793731.1"/>
</dbReference>
<dbReference type="Proteomes" id="UP000663193">
    <property type="component" value="Chromosome 5"/>
</dbReference>